<dbReference type="InterPro" id="IPR001920">
    <property type="entry name" value="Asp/Glu_race"/>
</dbReference>
<reference evidence="1" key="1">
    <citation type="journal article" date="2014" name="Genome Announc.">
        <title>Draft Genome Sequences of Three Alkaliphilic Bacillus Strains, Bacillus wakoensis JCM 9140T, Bacillus akibai JCM 9157T, and Bacillus hemicellulosilyticus JCM 9152T.</title>
        <authorList>
            <person name="Yuki M."/>
            <person name="Oshima K."/>
            <person name="Suda W."/>
            <person name="Oshida Y."/>
            <person name="Kitamura K."/>
            <person name="Iida T."/>
            <person name="Hattori M."/>
            <person name="Ohkuma M."/>
        </authorList>
    </citation>
    <scope>NUCLEOTIDE SEQUENCE [LARGE SCALE GENOMIC DNA]</scope>
    <source>
        <strain evidence="1">JCM 9140</strain>
    </source>
</reference>
<dbReference type="Proteomes" id="UP000018890">
    <property type="component" value="Unassembled WGS sequence"/>
</dbReference>
<evidence type="ECO:0000313" key="2">
    <source>
        <dbReference type="Proteomes" id="UP000018890"/>
    </source>
</evidence>
<dbReference type="AlphaFoldDB" id="W4Q226"/>
<dbReference type="RefSeq" id="WP_034745099.1">
    <property type="nucleotide sequence ID" value="NZ_BAUT01000016.1"/>
</dbReference>
<dbReference type="STRING" id="1236970.JCM9140_2017"/>
<dbReference type="OrthoDB" id="1676875at2"/>
<proteinExistence type="predicted"/>
<accession>W4Q226</accession>
<keyword evidence="2" id="KW-1185">Reference proteome</keyword>
<sequence length="242" mass="27003">MIYHAQKGQVFYGHTVGVLMLDSFVPLIPGDVGNATTYTYPVLYRTLKGITAQKLVTQNEDVLQEMISKGKELVKDGAKAITGDCGFMLFYQHELRKALQVPVFLSSLLQLPFMLHMVTKDEKVGIITADSTLLDETLLNMIEVHPERVVVSGLEDSTHFYQTCLSESGTLDSTKIEKEVVSAAEKIIKENQKVKAILLECSFLPPYAKAVQHATNIPIFDFVSMIDYVHSSFAKRCYGGYL</sequence>
<name>W4Q226_9BACI</name>
<dbReference type="EMBL" id="BAUT01000016">
    <property type="protein sequence ID" value="GAE25990.1"/>
    <property type="molecule type" value="Genomic_DNA"/>
</dbReference>
<evidence type="ECO:0000313" key="1">
    <source>
        <dbReference type="EMBL" id="GAE25990.1"/>
    </source>
</evidence>
<protein>
    <recommendedName>
        <fullName evidence="3">Aspartate/glutamate racemase family protein</fullName>
    </recommendedName>
</protein>
<dbReference type="NCBIfam" id="NF005679">
    <property type="entry name" value="PRK07475.1"/>
    <property type="match status" value="1"/>
</dbReference>
<dbReference type="GO" id="GO:0016855">
    <property type="term" value="F:racemase and epimerase activity, acting on amino acids and derivatives"/>
    <property type="evidence" value="ECO:0007669"/>
    <property type="project" value="InterPro"/>
</dbReference>
<organism evidence="1 2">
    <name type="scientific">Halalkalibacter wakoensis JCM 9140</name>
    <dbReference type="NCBI Taxonomy" id="1236970"/>
    <lineage>
        <taxon>Bacteria</taxon>
        <taxon>Bacillati</taxon>
        <taxon>Bacillota</taxon>
        <taxon>Bacilli</taxon>
        <taxon>Bacillales</taxon>
        <taxon>Bacillaceae</taxon>
        <taxon>Halalkalibacter</taxon>
    </lineage>
</organism>
<comment type="caution">
    <text evidence="1">The sequence shown here is derived from an EMBL/GenBank/DDBJ whole genome shotgun (WGS) entry which is preliminary data.</text>
</comment>
<gene>
    <name evidence="1" type="ORF">JCM9140_2017</name>
</gene>
<evidence type="ECO:0008006" key="3">
    <source>
        <dbReference type="Google" id="ProtNLM"/>
    </source>
</evidence>
<dbReference type="Gene3D" id="3.40.50.1860">
    <property type="match status" value="2"/>
</dbReference>